<reference evidence="2 3" key="2">
    <citation type="journal article" date="2019" name="G3 (Bethesda)">
        <title>Hybrid Assembly of the Genome of the Entomopathogenic Nematode Steinernema carpocapsae Identifies the X-Chromosome.</title>
        <authorList>
            <person name="Serra L."/>
            <person name="Macchietto M."/>
            <person name="Macias-Munoz A."/>
            <person name="McGill C.J."/>
            <person name="Rodriguez I.M."/>
            <person name="Rodriguez B."/>
            <person name="Murad R."/>
            <person name="Mortazavi A."/>
        </authorList>
    </citation>
    <scope>NUCLEOTIDE SEQUENCE [LARGE SCALE GENOMIC DNA]</scope>
    <source>
        <strain evidence="2 3">ALL</strain>
    </source>
</reference>
<organism evidence="2 3">
    <name type="scientific">Steinernema carpocapsae</name>
    <name type="common">Entomopathogenic nematode</name>
    <dbReference type="NCBI Taxonomy" id="34508"/>
    <lineage>
        <taxon>Eukaryota</taxon>
        <taxon>Metazoa</taxon>
        <taxon>Ecdysozoa</taxon>
        <taxon>Nematoda</taxon>
        <taxon>Chromadorea</taxon>
        <taxon>Rhabditida</taxon>
        <taxon>Tylenchina</taxon>
        <taxon>Panagrolaimomorpha</taxon>
        <taxon>Strongyloidoidea</taxon>
        <taxon>Steinernematidae</taxon>
        <taxon>Steinernema</taxon>
    </lineage>
</organism>
<evidence type="ECO:0000313" key="2">
    <source>
        <dbReference type="EMBL" id="TKR95972.1"/>
    </source>
</evidence>
<dbReference type="AlphaFoldDB" id="A0A4U5PH83"/>
<gene>
    <name evidence="2" type="ORF">L596_010060</name>
</gene>
<dbReference type="OrthoDB" id="5776189at2759"/>
<keyword evidence="3" id="KW-1185">Reference proteome</keyword>
<accession>A0A4U5PH83</accession>
<name>A0A4U5PH83_STECR</name>
<dbReference type="Proteomes" id="UP000298663">
    <property type="component" value="Unassembled WGS sequence"/>
</dbReference>
<feature type="signal peptide" evidence="1">
    <location>
        <begin position="1"/>
        <end position="22"/>
    </location>
</feature>
<evidence type="ECO:0000313" key="3">
    <source>
        <dbReference type="Proteomes" id="UP000298663"/>
    </source>
</evidence>
<protein>
    <submittedName>
        <fullName evidence="2">Uncharacterized protein</fullName>
    </submittedName>
</protein>
<keyword evidence="1" id="KW-0732">Signal</keyword>
<comment type="caution">
    <text evidence="2">The sequence shown here is derived from an EMBL/GenBank/DDBJ whole genome shotgun (WGS) entry which is preliminary data.</text>
</comment>
<proteinExistence type="predicted"/>
<evidence type="ECO:0000256" key="1">
    <source>
        <dbReference type="SAM" id="SignalP"/>
    </source>
</evidence>
<feature type="chain" id="PRO_5020476640" evidence="1">
    <location>
        <begin position="23"/>
        <end position="159"/>
    </location>
</feature>
<dbReference type="EMBL" id="AZBU02000002">
    <property type="protein sequence ID" value="TKR95972.1"/>
    <property type="molecule type" value="Genomic_DNA"/>
</dbReference>
<reference evidence="2 3" key="1">
    <citation type="journal article" date="2015" name="Genome Biol.">
        <title>Comparative genomics of Steinernema reveals deeply conserved gene regulatory networks.</title>
        <authorList>
            <person name="Dillman A.R."/>
            <person name="Macchietto M."/>
            <person name="Porter C.F."/>
            <person name="Rogers A."/>
            <person name="Williams B."/>
            <person name="Antoshechkin I."/>
            <person name="Lee M.M."/>
            <person name="Goodwin Z."/>
            <person name="Lu X."/>
            <person name="Lewis E.E."/>
            <person name="Goodrich-Blair H."/>
            <person name="Stock S.P."/>
            <person name="Adams B.J."/>
            <person name="Sternberg P.W."/>
            <person name="Mortazavi A."/>
        </authorList>
    </citation>
    <scope>NUCLEOTIDE SEQUENCE [LARGE SCALE GENOMIC DNA]</scope>
    <source>
        <strain evidence="2 3">ALL</strain>
    </source>
</reference>
<sequence>MAVNRFVLCALLGLGFVASGAGEMAQDPEAMSEEEFDPLDSHAGIFKALDWTPAELRRISDYHALAEYQKLIELVKEKLATSDIDVVSEITIRKFLTRMRPPAALRTLLSKKDKHKMKSLHQRGQIGEAMSIMRARLNQLPKKDRSRVLQYFGYPADQE</sequence>